<name>A0ABQ4MI16_9BACL</name>
<comment type="caution">
    <text evidence="2">The sequence shown here is derived from an EMBL/GenBank/DDBJ whole genome shotgun (WGS) entry which is preliminary data.</text>
</comment>
<sequence>MPLALYLTEGWVTGKLLHGLMIQTYKYVIHSKSAPICSGVTFLFFYAHFAMFFLGMGYAILIMEPVLI</sequence>
<proteinExistence type="predicted"/>
<keyword evidence="3" id="KW-1185">Reference proteome</keyword>
<dbReference type="Proteomes" id="UP000679992">
    <property type="component" value="Unassembled WGS sequence"/>
</dbReference>
<feature type="transmembrane region" description="Helical" evidence="1">
    <location>
        <begin position="43"/>
        <end position="63"/>
    </location>
</feature>
<accession>A0ABQ4MI16</accession>
<keyword evidence="1" id="KW-0812">Transmembrane</keyword>
<gene>
    <name evidence="2" type="ORF">J42TS3_46740</name>
</gene>
<reference evidence="2 3" key="1">
    <citation type="submission" date="2021-03" db="EMBL/GenBank/DDBJ databases">
        <title>Antimicrobial resistance genes in bacteria isolated from Japanese honey, and their potential for conferring macrolide and lincosamide resistance in the American foulbrood pathogen Paenibacillus larvae.</title>
        <authorList>
            <person name="Okamoto M."/>
            <person name="Kumagai M."/>
            <person name="Kanamori H."/>
            <person name="Takamatsu D."/>
        </authorList>
    </citation>
    <scope>NUCLEOTIDE SEQUENCE [LARGE SCALE GENOMIC DNA]</scope>
    <source>
        <strain evidence="2 3">J42TS3</strain>
    </source>
</reference>
<keyword evidence="1" id="KW-0472">Membrane</keyword>
<evidence type="ECO:0000256" key="1">
    <source>
        <dbReference type="SAM" id="Phobius"/>
    </source>
</evidence>
<dbReference type="EMBL" id="BOSL01000021">
    <property type="protein sequence ID" value="GIP55639.1"/>
    <property type="molecule type" value="Genomic_DNA"/>
</dbReference>
<evidence type="ECO:0000313" key="2">
    <source>
        <dbReference type="EMBL" id="GIP55639.1"/>
    </source>
</evidence>
<protein>
    <submittedName>
        <fullName evidence="2">Uncharacterized protein</fullName>
    </submittedName>
</protein>
<organism evidence="2 3">
    <name type="scientific">Paenibacillus vini</name>
    <dbReference type="NCBI Taxonomy" id="1476024"/>
    <lineage>
        <taxon>Bacteria</taxon>
        <taxon>Bacillati</taxon>
        <taxon>Bacillota</taxon>
        <taxon>Bacilli</taxon>
        <taxon>Bacillales</taxon>
        <taxon>Paenibacillaceae</taxon>
        <taxon>Paenibacillus</taxon>
    </lineage>
</organism>
<keyword evidence="1" id="KW-1133">Transmembrane helix</keyword>
<evidence type="ECO:0000313" key="3">
    <source>
        <dbReference type="Proteomes" id="UP000679992"/>
    </source>
</evidence>